<sequence>MQNPTRTTDVLLGQRAMVQTFPKHVGFVVAAHLLGRGFVAAPSRVDGHMRRAWHLNRQRRLELHGRQKARRAVARLPRMPTWRRHVATKSEHGHLSRRPHANVPNANVHAVAPTVAAGHRAVDRR</sequence>
<dbReference type="VEuPathDB" id="FungiDB:H310_14480"/>
<protein>
    <submittedName>
        <fullName evidence="2">Uncharacterized protein</fullName>
    </submittedName>
</protein>
<proteinExistence type="predicted"/>
<dbReference type="GeneID" id="20091530"/>
<dbReference type="EMBL" id="KI914022">
    <property type="protein sequence ID" value="ETV90816.1"/>
    <property type="molecule type" value="Genomic_DNA"/>
</dbReference>
<accession>A0A024TB36</accession>
<name>A0A024TB36_9STRA</name>
<evidence type="ECO:0000256" key="1">
    <source>
        <dbReference type="SAM" id="MobiDB-lite"/>
    </source>
</evidence>
<dbReference type="RefSeq" id="XP_008880573.1">
    <property type="nucleotide sequence ID" value="XM_008882351.1"/>
</dbReference>
<organism evidence="2">
    <name type="scientific">Aphanomyces invadans</name>
    <dbReference type="NCBI Taxonomy" id="157072"/>
    <lineage>
        <taxon>Eukaryota</taxon>
        <taxon>Sar</taxon>
        <taxon>Stramenopiles</taxon>
        <taxon>Oomycota</taxon>
        <taxon>Saprolegniomycetes</taxon>
        <taxon>Saprolegniales</taxon>
        <taxon>Verrucalvaceae</taxon>
        <taxon>Aphanomyces</taxon>
    </lineage>
</organism>
<evidence type="ECO:0000313" key="2">
    <source>
        <dbReference type="EMBL" id="ETV90816.1"/>
    </source>
</evidence>
<dbReference type="AlphaFoldDB" id="A0A024TB36"/>
<feature type="region of interest" description="Disordered" evidence="1">
    <location>
        <begin position="64"/>
        <end position="101"/>
    </location>
</feature>
<reference evidence="2" key="1">
    <citation type="submission" date="2013-12" db="EMBL/GenBank/DDBJ databases">
        <title>The Genome Sequence of Aphanomyces invadans NJM9701.</title>
        <authorList>
            <consortium name="The Broad Institute Genomics Platform"/>
            <person name="Russ C."/>
            <person name="Tyler B."/>
            <person name="van West P."/>
            <person name="Dieguez-Uribeondo J."/>
            <person name="Young S.K."/>
            <person name="Zeng Q."/>
            <person name="Gargeya S."/>
            <person name="Fitzgerald M."/>
            <person name="Abouelleil A."/>
            <person name="Alvarado L."/>
            <person name="Chapman S.B."/>
            <person name="Gainer-Dewar J."/>
            <person name="Goldberg J."/>
            <person name="Griggs A."/>
            <person name="Gujja S."/>
            <person name="Hansen M."/>
            <person name="Howarth C."/>
            <person name="Imamovic A."/>
            <person name="Ireland A."/>
            <person name="Larimer J."/>
            <person name="McCowan C."/>
            <person name="Murphy C."/>
            <person name="Pearson M."/>
            <person name="Poon T.W."/>
            <person name="Priest M."/>
            <person name="Roberts A."/>
            <person name="Saif S."/>
            <person name="Shea T."/>
            <person name="Sykes S."/>
            <person name="Wortman J."/>
            <person name="Nusbaum C."/>
            <person name="Birren B."/>
        </authorList>
    </citation>
    <scope>NUCLEOTIDE SEQUENCE [LARGE SCALE GENOMIC DNA]</scope>
    <source>
        <strain evidence="2">NJM9701</strain>
    </source>
</reference>
<gene>
    <name evidence="2" type="ORF">H310_14480</name>
</gene>